<keyword evidence="4" id="KW-0521">NADP</keyword>
<keyword evidence="5" id="KW-0520">NAD</keyword>
<evidence type="ECO:0000259" key="6">
    <source>
        <dbReference type="Pfam" id="PF01593"/>
    </source>
</evidence>
<dbReference type="InterPro" id="IPR036188">
    <property type="entry name" value="FAD/NAD-bd_sf"/>
</dbReference>
<dbReference type="EMBL" id="JWLZ01000180">
    <property type="protein sequence ID" value="KHT62276.1"/>
    <property type="molecule type" value="Genomic_DNA"/>
</dbReference>
<keyword evidence="2" id="KW-0732">Signal</keyword>
<evidence type="ECO:0000256" key="5">
    <source>
        <dbReference type="ARBA" id="ARBA00023027"/>
    </source>
</evidence>
<dbReference type="Pfam" id="PF01593">
    <property type="entry name" value="Amino_oxidase"/>
    <property type="match status" value="1"/>
</dbReference>
<dbReference type="Gene3D" id="3.50.50.60">
    <property type="entry name" value="FAD/NAD(P)-binding domain"/>
    <property type="match status" value="2"/>
</dbReference>
<dbReference type="SUPFAM" id="SSF51905">
    <property type="entry name" value="FAD/NAD(P)-binding domain"/>
    <property type="match status" value="1"/>
</dbReference>
<evidence type="ECO:0000313" key="7">
    <source>
        <dbReference type="EMBL" id="KHT62276.1"/>
    </source>
</evidence>
<evidence type="ECO:0000256" key="2">
    <source>
        <dbReference type="ARBA" id="ARBA00022729"/>
    </source>
</evidence>
<evidence type="ECO:0000256" key="4">
    <source>
        <dbReference type="ARBA" id="ARBA00022857"/>
    </source>
</evidence>
<organism evidence="7 8">
    <name type="scientific">Photobacterium gaetbulicola</name>
    <dbReference type="NCBI Taxonomy" id="1295392"/>
    <lineage>
        <taxon>Bacteria</taxon>
        <taxon>Pseudomonadati</taxon>
        <taxon>Pseudomonadota</taxon>
        <taxon>Gammaproteobacteria</taxon>
        <taxon>Vibrionales</taxon>
        <taxon>Vibrionaceae</taxon>
        <taxon>Photobacterium</taxon>
    </lineage>
</organism>
<proteinExistence type="predicted"/>
<dbReference type="GO" id="GO:0016491">
    <property type="term" value="F:oxidoreductase activity"/>
    <property type="evidence" value="ECO:0007669"/>
    <property type="project" value="InterPro"/>
</dbReference>
<feature type="domain" description="Amine oxidase" evidence="6">
    <location>
        <begin position="32"/>
        <end position="525"/>
    </location>
</feature>
<keyword evidence="3" id="KW-0274">FAD</keyword>
<dbReference type="InterPro" id="IPR002937">
    <property type="entry name" value="Amino_oxidase"/>
</dbReference>
<evidence type="ECO:0000313" key="8">
    <source>
        <dbReference type="Proteomes" id="UP000031278"/>
    </source>
</evidence>
<evidence type="ECO:0000256" key="1">
    <source>
        <dbReference type="ARBA" id="ARBA00022630"/>
    </source>
</evidence>
<reference evidence="7 8" key="1">
    <citation type="submission" date="2014-12" db="EMBL/GenBank/DDBJ databases">
        <title>Genome sequencing of Photobacterium gaetbulicola AD005a.</title>
        <authorList>
            <person name="Adrian T.G.S."/>
            <person name="Chan K.G."/>
        </authorList>
    </citation>
    <scope>NUCLEOTIDE SEQUENCE [LARGE SCALE GENOMIC DNA]</scope>
    <source>
        <strain evidence="7 8">AD005a</strain>
    </source>
</reference>
<dbReference type="AlphaFoldDB" id="A0A0B9GU19"/>
<keyword evidence="1" id="KW-0285">Flavoprotein</keyword>
<comment type="caution">
    <text evidence="7">The sequence shown here is derived from an EMBL/GenBank/DDBJ whole genome shotgun (WGS) entry which is preliminary data.</text>
</comment>
<name>A0A0B9GU19_9GAMM</name>
<evidence type="ECO:0000256" key="3">
    <source>
        <dbReference type="ARBA" id="ARBA00022827"/>
    </source>
</evidence>
<dbReference type="PANTHER" id="PTHR46091">
    <property type="entry name" value="BLR7054 PROTEIN"/>
    <property type="match status" value="1"/>
</dbReference>
<dbReference type="RefSeq" id="WP_039465557.1">
    <property type="nucleotide sequence ID" value="NZ_JWLZ01000180.1"/>
</dbReference>
<gene>
    <name evidence="7" type="ORF">RJ45_17985</name>
</gene>
<sequence>MIGKGYKDYIKSAQAKDARTFDTIIIGSGTGGMSTASFLAQAGKRVLLLEQHTVLGGYSHTFSRRGYTWDVGLHYVGQVHIKGTLLNKVFRYISQDKLQWEPLDDIYDRAIFGDDEYEFPRGRENLKAKLKQYFPAEQDKASIDKYFALLEQAQQLGSGYYVEKTLPPFLANLFGDFLRRSTLKLSDRTTLEVLREITDNPKLIGVLTCQYGDYGLEPSKSSFYMHALLANHYMEGAGYPVGGASKLAECIVPIIEQSDGVALTQADVREIIVENNKAVGVRMSDGEAFYASTIVSATGIVSTYSCLLANEVRQQHLLDTLIDKFEPATAHAGLYIGIKEPPSALNLPKCNYWIFPQQYDHDRGRAEYKDFSCPLPVAFVSFPWAKDPASEQTHPGRSTAEVVILVPYDWFVQWENTTWQKRGEEYKALKEHLAQQMLEQLYRVAPQLKGKVDYYEVSTPLSTSHFSHHQQGEIYGLAHSPQRFRQKCLRIHTPVTNLFLSGQDVMTASIAGGTMAGLLCASTILKKNLLWTVNKTMR</sequence>
<protein>
    <recommendedName>
        <fullName evidence="6">Amine oxidase domain-containing protein</fullName>
    </recommendedName>
</protein>
<accession>A0A0B9GU19</accession>
<dbReference type="Proteomes" id="UP000031278">
    <property type="component" value="Unassembled WGS sequence"/>
</dbReference>
<dbReference type="InterPro" id="IPR052206">
    <property type="entry name" value="Retinol_saturase"/>
</dbReference>
<dbReference type="PANTHER" id="PTHR46091:SF3">
    <property type="entry name" value="AMINE OXIDASE DOMAIN-CONTAINING PROTEIN"/>
    <property type="match status" value="1"/>
</dbReference>